<evidence type="ECO:0000313" key="3">
    <source>
        <dbReference type="Proteomes" id="UP000218209"/>
    </source>
</evidence>
<dbReference type="AlphaFoldDB" id="A0A1X6NJS2"/>
<sequence length="717" mass="71741">MTLYPPARDALPELVALLSSDAPAICVLAHLHVRSLAPLTAGAGDPDGVYGGLLEALEAEALRPSPARRAAACKTYAAVVRAADVARALDFLADAFRAIGGVAATVPAPSEAAASDGDIDTLGRRGRATEAVAGAVVRRKLVGVPIPGTVAPPTKKDQRAAASAGTRATAGAAATARSVAASADRLGADDGAGGAVDGGAANATLLKSRAAKMLVGHAVLAALRRVQRTAIAAGYASAPLPVSLVDAGLMSVVPSTVRHTMALLDARQASGGKLVAAAVAKFLLPRLPHRNPPPHLALLLADLGAKVAFARLAGRLARDPNLTVYEEAVAGRRASAAVTPAAAAVRGALAGHTGVLGKTGGLFRFVFSKAAVAATVSTVKSGASAVSSAVGLTPPTALTKKVADAEEVEFAAALVGLLKNVSNRVLYEALLGLARRRWSTWYTAPLPRSALYNAPDLPEGGGEGGADDSDSDGDGRDLDDLDGRDADDEEMDGDIVFGDDTLTFTGDAGGGGGGGGAGALGVDDGDEADAAAAAAEEAAAAEAAAEEELDAAAAVDGDRTWVTRLKERRAERRTAVLSSVTPFYLRPLSDGAVACGAVATRRVHAALLSDEAPRRHAAALGAATLGRAARRGRSDEDAARHAAAARLYEAEAAKIHAGLPSAAAPSLARAGSATGLTPKTGAVALVAPGGGGDADAPPHPLDGLVAPLREVMDEDAN</sequence>
<evidence type="ECO:0000313" key="2">
    <source>
        <dbReference type="EMBL" id="OSX68854.1"/>
    </source>
</evidence>
<dbReference type="Proteomes" id="UP000218209">
    <property type="component" value="Unassembled WGS sequence"/>
</dbReference>
<evidence type="ECO:0000256" key="1">
    <source>
        <dbReference type="SAM" id="MobiDB-lite"/>
    </source>
</evidence>
<dbReference type="OrthoDB" id="10332359at2759"/>
<feature type="compositionally biased region" description="Basic and acidic residues" evidence="1">
    <location>
        <begin position="473"/>
        <end position="484"/>
    </location>
</feature>
<protein>
    <submittedName>
        <fullName evidence="2">Uncharacterized protein</fullName>
    </submittedName>
</protein>
<name>A0A1X6NJS2_PORUM</name>
<accession>A0A1X6NJS2</accession>
<organism evidence="2 3">
    <name type="scientific">Porphyra umbilicalis</name>
    <name type="common">Purple laver</name>
    <name type="synonym">Red alga</name>
    <dbReference type="NCBI Taxonomy" id="2786"/>
    <lineage>
        <taxon>Eukaryota</taxon>
        <taxon>Rhodophyta</taxon>
        <taxon>Bangiophyceae</taxon>
        <taxon>Bangiales</taxon>
        <taxon>Bangiaceae</taxon>
        <taxon>Porphyra</taxon>
    </lineage>
</organism>
<keyword evidence="3" id="KW-1185">Reference proteome</keyword>
<gene>
    <name evidence="2" type="ORF">BU14_2169s0001</name>
</gene>
<feature type="region of interest" description="Disordered" evidence="1">
    <location>
        <begin position="452"/>
        <end position="498"/>
    </location>
</feature>
<proteinExistence type="predicted"/>
<reference evidence="2 3" key="1">
    <citation type="submission" date="2017-03" db="EMBL/GenBank/DDBJ databases">
        <title>WGS assembly of Porphyra umbilicalis.</title>
        <authorList>
            <person name="Brawley S.H."/>
            <person name="Blouin N.A."/>
            <person name="Ficko-Blean E."/>
            <person name="Wheeler G.L."/>
            <person name="Lohr M."/>
            <person name="Goodson H.V."/>
            <person name="Jenkins J.W."/>
            <person name="Blaby-Haas C.E."/>
            <person name="Helliwell K.E."/>
            <person name="Chan C."/>
            <person name="Marriage T."/>
            <person name="Bhattacharya D."/>
            <person name="Klein A.S."/>
            <person name="Badis Y."/>
            <person name="Brodie J."/>
            <person name="Cao Y."/>
            <person name="Collen J."/>
            <person name="Dittami S.M."/>
            <person name="Gachon C.M."/>
            <person name="Green B.R."/>
            <person name="Karpowicz S."/>
            <person name="Kim J.W."/>
            <person name="Kudahl U."/>
            <person name="Lin S."/>
            <person name="Michel G."/>
            <person name="Mittag M."/>
            <person name="Olson B.J."/>
            <person name="Pangilinan J."/>
            <person name="Peng Y."/>
            <person name="Qiu H."/>
            <person name="Shu S."/>
            <person name="Singer J.T."/>
            <person name="Smith A.G."/>
            <person name="Sprecher B.N."/>
            <person name="Wagner V."/>
            <person name="Wang W."/>
            <person name="Wang Z.-Y."/>
            <person name="Yan J."/>
            <person name="Yarish C."/>
            <person name="Zoeuner-Riek S."/>
            <person name="Zhuang Y."/>
            <person name="Zou Y."/>
            <person name="Lindquist E.A."/>
            <person name="Grimwood J."/>
            <person name="Barry K."/>
            <person name="Rokhsar D.S."/>
            <person name="Schmutz J."/>
            <person name="Stiller J.W."/>
            <person name="Grossman A.R."/>
            <person name="Prochnik S.E."/>
        </authorList>
    </citation>
    <scope>NUCLEOTIDE SEQUENCE [LARGE SCALE GENOMIC DNA]</scope>
    <source>
        <strain evidence="2">4086291</strain>
    </source>
</reference>
<dbReference type="EMBL" id="KV920020">
    <property type="protein sequence ID" value="OSX68854.1"/>
    <property type="molecule type" value="Genomic_DNA"/>
</dbReference>
<feature type="non-terminal residue" evidence="2">
    <location>
        <position position="717"/>
    </location>
</feature>